<comment type="caution">
    <text evidence="2">The sequence shown here is derived from an EMBL/GenBank/DDBJ whole genome shotgun (WGS) entry which is preliminary data.</text>
</comment>
<dbReference type="Proteomes" id="UP000187209">
    <property type="component" value="Unassembled WGS sequence"/>
</dbReference>
<organism evidence="2 3">
    <name type="scientific">Stentor coeruleus</name>
    <dbReference type="NCBI Taxonomy" id="5963"/>
    <lineage>
        <taxon>Eukaryota</taxon>
        <taxon>Sar</taxon>
        <taxon>Alveolata</taxon>
        <taxon>Ciliophora</taxon>
        <taxon>Postciliodesmatophora</taxon>
        <taxon>Heterotrichea</taxon>
        <taxon>Heterotrichida</taxon>
        <taxon>Stentoridae</taxon>
        <taxon>Stentor</taxon>
    </lineage>
</organism>
<reference evidence="2 3" key="1">
    <citation type="submission" date="2016-11" db="EMBL/GenBank/DDBJ databases">
        <title>The macronuclear genome of Stentor coeruleus: a giant cell with tiny introns.</title>
        <authorList>
            <person name="Slabodnick M."/>
            <person name="Ruby J.G."/>
            <person name="Reiff S.B."/>
            <person name="Swart E.C."/>
            <person name="Gosai S."/>
            <person name="Prabakaran S."/>
            <person name="Witkowska E."/>
            <person name="Larue G.E."/>
            <person name="Fisher S."/>
            <person name="Freeman R.M."/>
            <person name="Gunawardena J."/>
            <person name="Chu W."/>
            <person name="Stover N.A."/>
            <person name="Gregory B.D."/>
            <person name="Nowacki M."/>
            <person name="Derisi J."/>
            <person name="Roy S.W."/>
            <person name="Marshall W.F."/>
            <person name="Sood P."/>
        </authorList>
    </citation>
    <scope>NUCLEOTIDE SEQUENCE [LARGE SCALE GENOMIC DNA]</scope>
    <source>
        <strain evidence="2">WM001</strain>
    </source>
</reference>
<accession>A0A1R2BZU0</accession>
<feature type="region of interest" description="Disordered" evidence="1">
    <location>
        <begin position="33"/>
        <end position="53"/>
    </location>
</feature>
<evidence type="ECO:0000313" key="3">
    <source>
        <dbReference type="Proteomes" id="UP000187209"/>
    </source>
</evidence>
<proteinExistence type="predicted"/>
<keyword evidence="3" id="KW-1185">Reference proteome</keyword>
<evidence type="ECO:0000313" key="2">
    <source>
        <dbReference type="EMBL" id="OMJ82195.1"/>
    </source>
</evidence>
<dbReference type="EMBL" id="MPUH01000349">
    <property type="protein sequence ID" value="OMJ82195.1"/>
    <property type="molecule type" value="Genomic_DNA"/>
</dbReference>
<gene>
    <name evidence="2" type="ORF">SteCoe_17149</name>
</gene>
<name>A0A1R2BZU0_9CILI</name>
<sequence>METAANVGTPNFGIISLTPCGKIQGMKNILNNPAHMRKPPCSPKKKEPQNNEEVVFTPSPIKKRTDSNKENTFSLKLHSEERPSNELGLFNRNVPIKCLEISKISKKVTRKASTSCTISKNYEQKLNKSLLGNKFRNLSQNIGKTQKSSINCGSPMKPTQISSCVTPDTQKTKSKVYTPILTAKKRKISSSEIPHYCKRISLFDTIQSKMFEGESSSFYKEQSTQADDSSFIGEFTPIRNEESLQETFPEQSYVSPLQTIQIITPPEKSLEVTPEEPVNRIETFSILNTELMINKKGIENFAPKKVLRENSYSNRDFFSLSSSSDQDLISDVSFSEEVQPTFGEGGRLVVNSIDREMQTDPSFSEIFDLLNDSNVVNGLKTLGKINEILKLIKSINS</sequence>
<protein>
    <submittedName>
        <fullName evidence="2">Uncharacterized protein</fullName>
    </submittedName>
</protein>
<evidence type="ECO:0000256" key="1">
    <source>
        <dbReference type="SAM" id="MobiDB-lite"/>
    </source>
</evidence>
<dbReference type="AlphaFoldDB" id="A0A1R2BZU0"/>